<accession>A0A1J5QB09</accession>
<feature type="transmembrane region" description="Helical" evidence="1">
    <location>
        <begin position="55"/>
        <end position="80"/>
    </location>
</feature>
<sequence length="405" mass="45091">MNLPRVWSTFSSAPHRMFFLGGMVQSILTLAWWLIDLGGRYGGFYPPIAWTISPLDAHACLMIYGFFPFFVFGFLMTTYPRWMNGEEVERRAYVPAFLLLATGTLLFYAGLMLSLALLRIALGLILAGWGIGLYALLRVYLRARHPDKRHATITSVVLVLGWLLLAGFASNEGHLVALAKVGGIWLLLLPVFFAVSHRMIPFFSASVIPDYQIVRPDWTLALIPAGALLHAILELSSQQSWTWLVDLPMAACAIYLSRAWRLRDSLAIPILGMLHIGFAWLGIAFLLYTVQSLDFQLTGEFILAKAPLHALTIGYFTSMMLAMVTRVTLGHSGRALLVDRLTWGIFLAFQSVAVLRIMAELPGLGLPLHSHLTLCAGVVWLACFGFWSCKFAPSYWKPRSDGRPG</sequence>
<dbReference type="EMBL" id="MLJW01001697">
    <property type="protein sequence ID" value="OIQ77092.1"/>
    <property type="molecule type" value="Genomic_DNA"/>
</dbReference>
<keyword evidence="1" id="KW-0812">Transmembrane</keyword>
<feature type="transmembrane region" description="Helical" evidence="1">
    <location>
        <begin position="92"/>
        <end position="111"/>
    </location>
</feature>
<dbReference type="AlphaFoldDB" id="A0A1J5QB09"/>
<protein>
    <submittedName>
        <fullName evidence="2">NnrS protein</fullName>
    </submittedName>
</protein>
<gene>
    <name evidence="2" type="ORF">GALL_412180</name>
</gene>
<feature type="transmembrane region" description="Helical" evidence="1">
    <location>
        <begin position="341"/>
        <end position="359"/>
    </location>
</feature>
<feature type="transmembrane region" description="Helical" evidence="1">
    <location>
        <begin position="149"/>
        <end position="169"/>
    </location>
</feature>
<proteinExistence type="predicted"/>
<dbReference type="InterPro" id="IPR010266">
    <property type="entry name" value="NnrS"/>
</dbReference>
<feature type="transmembrane region" description="Helical" evidence="1">
    <location>
        <begin position="371"/>
        <end position="389"/>
    </location>
</feature>
<name>A0A1J5QB09_9ZZZZ</name>
<feature type="transmembrane region" description="Helical" evidence="1">
    <location>
        <begin position="175"/>
        <end position="195"/>
    </location>
</feature>
<organism evidence="2">
    <name type="scientific">mine drainage metagenome</name>
    <dbReference type="NCBI Taxonomy" id="410659"/>
    <lineage>
        <taxon>unclassified sequences</taxon>
        <taxon>metagenomes</taxon>
        <taxon>ecological metagenomes</taxon>
    </lineage>
</organism>
<keyword evidence="1" id="KW-1133">Transmembrane helix</keyword>
<evidence type="ECO:0000313" key="2">
    <source>
        <dbReference type="EMBL" id="OIQ77092.1"/>
    </source>
</evidence>
<evidence type="ECO:0000256" key="1">
    <source>
        <dbReference type="SAM" id="Phobius"/>
    </source>
</evidence>
<dbReference type="Pfam" id="PF05940">
    <property type="entry name" value="NnrS"/>
    <property type="match status" value="1"/>
</dbReference>
<keyword evidence="1" id="KW-0472">Membrane</keyword>
<feature type="transmembrane region" description="Helical" evidence="1">
    <location>
        <begin position="17"/>
        <end position="35"/>
    </location>
</feature>
<feature type="transmembrane region" description="Helical" evidence="1">
    <location>
        <begin position="268"/>
        <end position="288"/>
    </location>
</feature>
<feature type="transmembrane region" description="Helical" evidence="1">
    <location>
        <begin position="308"/>
        <end position="329"/>
    </location>
</feature>
<reference evidence="2" key="1">
    <citation type="submission" date="2016-10" db="EMBL/GenBank/DDBJ databases">
        <title>Sequence of Gallionella enrichment culture.</title>
        <authorList>
            <person name="Poehlein A."/>
            <person name="Muehling M."/>
            <person name="Daniel R."/>
        </authorList>
    </citation>
    <scope>NUCLEOTIDE SEQUENCE</scope>
</reference>
<comment type="caution">
    <text evidence="2">The sequence shown here is derived from an EMBL/GenBank/DDBJ whole genome shotgun (WGS) entry which is preliminary data.</text>
</comment>
<feature type="transmembrane region" description="Helical" evidence="1">
    <location>
        <begin position="117"/>
        <end position="137"/>
    </location>
</feature>